<dbReference type="OrthoDB" id="9814695at2"/>
<organism evidence="6 7">
    <name type="scientific">Streptomyces corynorhini</name>
    <dbReference type="NCBI Taxonomy" id="2282652"/>
    <lineage>
        <taxon>Bacteria</taxon>
        <taxon>Bacillati</taxon>
        <taxon>Actinomycetota</taxon>
        <taxon>Actinomycetes</taxon>
        <taxon>Kitasatosporales</taxon>
        <taxon>Streptomycetaceae</taxon>
        <taxon>Streptomyces</taxon>
    </lineage>
</organism>
<accession>A0A370B2J4</accession>
<dbReference type="InterPro" id="IPR011251">
    <property type="entry name" value="Luciferase-like_dom"/>
</dbReference>
<dbReference type="PANTHER" id="PTHR42847">
    <property type="entry name" value="ALKANESULFONATE MONOOXYGENASE"/>
    <property type="match status" value="1"/>
</dbReference>
<protein>
    <submittedName>
        <fullName evidence="6">Dimethyl sulfone monooxygenase SfnG</fullName>
    </submittedName>
</protein>
<dbReference type="Proteomes" id="UP000253741">
    <property type="component" value="Unassembled WGS sequence"/>
</dbReference>
<dbReference type="Pfam" id="PF00296">
    <property type="entry name" value="Bac_luciferase"/>
    <property type="match status" value="1"/>
</dbReference>
<evidence type="ECO:0000313" key="6">
    <source>
        <dbReference type="EMBL" id="RDG34882.1"/>
    </source>
</evidence>
<reference evidence="6 7" key="1">
    <citation type="submission" date="2018-07" db="EMBL/GenBank/DDBJ databases">
        <title>Streptomyces species from bats.</title>
        <authorList>
            <person name="Dunlap C."/>
        </authorList>
    </citation>
    <scope>NUCLEOTIDE SEQUENCE [LARGE SCALE GENOMIC DNA]</scope>
    <source>
        <strain evidence="6 7">AC230</strain>
    </source>
</reference>
<keyword evidence="1" id="KW-0285">Flavoprotein</keyword>
<dbReference type="InterPro" id="IPR050172">
    <property type="entry name" value="SsuD_RutA_monooxygenase"/>
</dbReference>
<comment type="caution">
    <text evidence="6">The sequence shown here is derived from an EMBL/GenBank/DDBJ whole genome shotgun (WGS) entry which is preliminary data.</text>
</comment>
<name>A0A370B2J4_9ACTN</name>
<dbReference type="RefSeq" id="WP_114626697.1">
    <property type="nucleotide sequence ID" value="NZ_QQNA01000270.1"/>
</dbReference>
<dbReference type="SUPFAM" id="SSF51679">
    <property type="entry name" value="Bacterial luciferase-like"/>
    <property type="match status" value="1"/>
</dbReference>
<dbReference type="GO" id="GO:0008726">
    <property type="term" value="F:alkanesulfonate monooxygenase activity"/>
    <property type="evidence" value="ECO:0007669"/>
    <property type="project" value="TreeGrafter"/>
</dbReference>
<dbReference type="InterPro" id="IPR036661">
    <property type="entry name" value="Luciferase-like_sf"/>
</dbReference>
<feature type="domain" description="Luciferase-like" evidence="5">
    <location>
        <begin position="20"/>
        <end position="342"/>
    </location>
</feature>
<evidence type="ECO:0000256" key="4">
    <source>
        <dbReference type="ARBA" id="ARBA00023033"/>
    </source>
</evidence>
<dbReference type="Gene3D" id="3.20.20.30">
    <property type="entry name" value="Luciferase-like domain"/>
    <property type="match status" value="1"/>
</dbReference>
<keyword evidence="4 6" id="KW-0503">Monooxygenase</keyword>
<dbReference type="AlphaFoldDB" id="A0A370B2J4"/>
<keyword evidence="3" id="KW-0560">Oxidoreductase</keyword>
<keyword evidence="2" id="KW-0288">FMN</keyword>
<keyword evidence="7" id="KW-1185">Reference proteome</keyword>
<evidence type="ECO:0000313" key="7">
    <source>
        <dbReference type="Proteomes" id="UP000253741"/>
    </source>
</evidence>
<evidence type="ECO:0000256" key="3">
    <source>
        <dbReference type="ARBA" id="ARBA00023002"/>
    </source>
</evidence>
<dbReference type="GO" id="GO:0046306">
    <property type="term" value="P:alkanesulfonate catabolic process"/>
    <property type="evidence" value="ECO:0007669"/>
    <property type="project" value="TreeGrafter"/>
</dbReference>
<dbReference type="CDD" id="cd01094">
    <property type="entry name" value="Alkanesulfonate_monoxygenase"/>
    <property type="match status" value="1"/>
</dbReference>
<gene>
    <name evidence="6" type="primary">sfnG</name>
    <name evidence="6" type="ORF">DVH02_28280</name>
</gene>
<dbReference type="NCBIfam" id="TIGR04021">
    <property type="entry name" value="LLM_DMSO2_sfnG"/>
    <property type="match status" value="1"/>
</dbReference>
<dbReference type="InterPro" id="IPR024014">
    <property type="entry name" value="DMSO2_SphG"/>
</dbReference>
<sequence>MSLPPAASPSSSSSLAEPLRFAYWVPNVSGGLVTSKIEQRTDWGYDYNRELAVLAENNGFDYALSQVRYMASYGAEYQHESTSFSLALLLATERLKVIAAVHPGLWHPGVLAKLGATADQLSHGRFAVNVVSGWFKDEFTALGEPWLEHDERYRRSEEFIRALRAVWTEDHAELAGDFYRIRDFSLKPKPLNTPERPHPEIFQGGNSTAARAMAGRVSDWYFSNGKDFDGVTEQIRDVRASADAAGRRVRFGLNGFLIARDTEAEAREVLREIVAKADTEAVHGFGAAVRQAGRSAADGKGMWQDSSFEDLVQYNDGFRTGLIGTPEQIAERIVAYKRRGVDLLLLGFLHYLEEVEYFGRRVLPLVRELEAELPEAELTEAGAAVKPVALRA</sequence>
<evidence type="ECO:0000256" key="1">
    <source>
        <dbReference type="ARBA" id="ARBA00022630"/>
    </source>
</evidence>
<dbReference type="EMBL" id="QQNA01000270">
    <property type="protein sequence ID" value="RDG34882.1"/>
    <property type="molecule type" value="Genomic_DNA"/>
</dbReference>
<proteinExistence type="predicted"/>
<evidence type="ECO:0000256" key="2">
    <source>
        <dbReference type="ARBA" id="ARBA00022643"/>
    </source>
</evidence>
<dbReference type="PANTHER" id="PTHR42847:SF4">
    <property type="entry name" value="ALKANESULFONATE MONOOXYGENASE-RELATED"/>
    <property type="match status" value="1"/>
</dbReference>
<evidence type="ECO:0000259" key="5">
    <source>
        <dbReference type="Pfam" id="PF00296"/>
    </source>
</evidence>